<evidence type="ECO:0000313" key="3">
    <source>
        <dbReference type="Proteomes" id="UP001309876"/>
    </source>
</evidence>
<dbReference type="Gene3D" id="6.10.140.1430">
    <property type="match status" value="1"/>
</dbReference>
<dbReference type="Pfam" id="PF17316">
    <property type="entry name" value="Perilipin_2"/>
    <property type="match status" value="1"/>
</dbReference>
<gene>
    <name evidence="2" type="ORF">LTR05_002958</name>
</gene>
<keyword evidence="3" id="KW-1185">Reference proteome</keyword>
<protein>
    <submittedName>
        <fullName evidence="2">Uncharacterized protein</fullName>
    </submittedName>
</protein>
<feature type="compositionally biased region" description="Polar residues" evidence="1">
    <location>
        <begin position="184"/>
        <end position="212"/>
    </location>
</feature>
<organism evidence="2 3">
    <name type="scientific">Lithohypha guttulata</name>
    <dbReference type="NCBI Taxonomy" id="1690604"/>
    <lineage>
        <taxon>Eukaryota</taxon>
        <taxon>Fungi</taxon>
        <taxon>Dikarya</taxon>
        <taxon>Ascomycota</taxon>
        <taxon>Pezizomycotina</taxon>
        <taxon>Eurotiomycetes</taxon>
        <taxon>Chaetothyriomycetidae</taxon>
        <taxon>Chaetothyriales</taxon>
        <taxon>Trichomeriaceae</taxon>
        <taxon>Lithohypha</taxon>
    </lineage>
</organism>
<feature type="region of interest" description="Disordered" evidence="1">
    <location>
        <begin position="184"/>
        <end position="220"/>
    </location>
</feature>
<reference evidence="2 3" key="1">
    <citation type="submission" date="2023-08" db="EMBL/GenBank/DDBJ databases">
        <title>Black Yeasts Isolated from many extreme environments.</title>
        <authorList>
            <person name="Coleine C."/>
            <person name="Stajich J.E."/>
            <person name="Selbmann L."/>
        </authorList>
    </citation>
    <scope>NUCLEOTIDE SEQUENCE [LARGE SCALE GENOMIC DNA]</scope>
    <source>
        <strain evidence="2 3">CCFEE 5910</strain>
    </source>
</reference>
<comment type="caution">
    <text evidence="2">The sequence shown here is derived from an EMBL/GenBank/DDBJ whole genome shotgun (WGS) entry which is preliminary data.</text>
</comment>
<evidence type="ECO:0000256" key="1">
    <source>
        <dbReference type="SAM" id="MobiDB-lite"/>
    </source>
</evidence>
<dbReference type="EMBL" id="JAVRRJ010000002">
    <property type="protein sequence ID" value="KAK5088737.1"/>
    <property type="molecule type" value="Genomic_DNA"/>
</dbReference>
<dbReference type="AlphaFoldDB" id="A0AAN7T6P3"/>
<name>A0AAN7T6P3_9EURO</name>
<accession>A0AAN7T6P3</accession>
<proteinExistence type="predicted"/>
<dbReference type="Proteomes" id="UP001309876">
    <property type="component" value="Unassembled WGS sequence"/>
</dbReference>
<sequence length="220" mass="24457">MGEPTVNGDMPHSAFLDHATGYPMVSDSIQAFQNNPYGQKSIDITNFTYANFVKPTFPYLEKPASYIKPYAAKVDELGDSLLTKIDERVPILQKETEEVKSTVIDYVNWPRKVAHEQVSYVYDTYNNEYKKCGGDGVVAGSKALVSGSFVITSDWLSYFATLLQKRKEEAQDVAQQAMGVAQEKFQQAKGTAQDKTQQAKGTAQEKSQQAKETAQEKSSN</sequence>
<evidence type="ECO:0000313" key="2">
    <source>
        <dbReference type="EMBL" id="KAK5088737.1"/>
    </source>
</evidence>